<dbReference type="GO" id="GO:0008270">
    <property type="term" value="F:zinc ion binding"/>
    <property type="evidence" value="ECO:0007669"/>
    <property type="project" value="UniProtKB-KW"/>
</dbReference>
<comment type="caution">
    <text evidence="3">The sequence shown here is derived from an EMBL/GenBank/DDBJ whole genome shotgun (WGS) entry which is preliminary data.</text>
</comment>
<reference evidence="3" key="1">
    <citation type="journal article" date="2019" name="bioRxiv">
        <title>The Genome of the Zebra Mussel, Dreissena polymorpha: A Resource for Invasive Species Research.</title>
        <authorList>
            <person name="McCartney M.A."/>
            <person name="Auch B."/>
            <person name="Kono T."/>
            <person name="Mallez S."/>
            <person name="Zhang Y."/>
            <person name="Obille A."/>
            <person name="Becker A."/>
            <person name="Abrahante J.E."/>
            <person name="Garbe J."/>
            <person name="Badalamenti J.P."/>
            <person name="Herman A."/>
            <person name="Mangelson H."/>
            <person name="Liachko I."/>
            <person name="Sullivan S."/>
            <person name="Sone E.D."/>
            <person name="Koren S."/>
            <person name="Silverstein K.A.T."/>
            <person name="Beckman K.B."/>
            <person name="Gohl D.M."/>
        </authorList>
    </citation>
    <scope>NUCLEOTIDE SEQUENCE</scope>
    <source>
        <strain evidence="3">Duluth1</strain>
        <tissue evidence="3">Whole animal</tissue>
    </source>
</reference>
<dbReference type="InterPro" id="IPR036236">
    <property type="entry name" value="Znf_C2H2_sf"/>
</dbReference>
<dbReference type="EMBL" id="JAIWYP010000012">
    <property type="protein sequence ID" value="KAH3723424.1"/>
    <property type="molecule type" value="Genomic_DNA"/>
</dbReference>
<reference evidence="3" key="2">
    <citation type="submission" date="2020-11" db="EMBL/GenBank/DDBJ databases">
        <authorList>
            <person name="McCartney M.A."/>
            <person name="Auch B."/>
            <person name="Kono T."/>
            <person name="Mallez S."/>
            <person name="Becker A."/>
            <person name="Gohl D.M."/>
            <person name="Silverstein K.A.T."/>
            <person name="Koren S."/>
            <person name="Bechman K.B."/>
            <person name="Herman A."/>
            <person name="Abrahante J.E."/>
            <person name="Garbe J."/>
        </authorList>
    </citation>
    <scope>NUCLEOTIDE SEQUENCE</scope>
    <source>
        <strain evidence="3">Duluth1</strain>
        <tissue evidence="3">Whole animal</tissue>
    </source>
</reference>
<evidence type="ECO:0000313" key="4">
    <source>
        <dbReference type="Proteomes" id="UP000828390"/>
    </source>
</evidence>
<keyword evidence="1" id="KW-0479">Metal-binding</keyword>
<dbReference type="PROSITE" id="PS50157">
    <property type="entry name" value="ZINC_FINGER_C2H2_2"/>
    <property type="match status" value="1"/>
</dbReference>
<dbReference type="InterPro" id="IPR013087">
    <property type="entry name" value="Znf_C2H2_type"/>
</dbReference>
<proteinExistence type="predicted"/>
<dbReference type="AlphaFoldDB" id="A0A9D4CDZ7"/>
<sequence length="114" mass="12653">MRKPNSDQPGSLKLYAASWDNHRYYIEPIALDMQLANSSVTEVHRVRHSTVRKTAAPSSSRRCLTFANTSAHTQERNLSSIVIASSSSDVRHGCGKAFTASHHLKSHKITHTGR</sequence>
<dbReference type="Gene3D" id="3.30.160.60">
    <property type="entry name" value="Classic Zinc Finger"/>
    <property type="match status" value="1"/>
</dbReference>
<keyword evidence="1" id="KW-0863">Zinc-finger</keyword>
<gene>
    <name evidence="3" type="ORF">DPMN_049212</name>
</gene>
<evidence type="ECO:0000259" key="2">
    <source>
        <dbReference type="PROSITE" id="PS50157"/>
    </source>
</evidence>
<organism evidence="3 4">
    <name type="scientific">Dreissena polymorpha</name>
    <name type="common">Zebra mussel</name>
    <name type="synonym">Mytilus polymorpha</name>
    <dbReference type="NCBI Taxonomy" id="45954"/>
    <lineage>
        <taxon>Eukaryota</taxon>
        <taxon>Metazoa</taxon>
        <taxon>Spiralia</taxon>
        <taxon>Lophotrochozoa</taxon>
        <taxon>Mollusca</taxon>
        <taxon>Bivalvia</taxon>
        <taxon>Autobranchia</taxon>
        <taxon>Heteroconchia</taxon>
        <taxon>Euheterodonta</taxon>
        <taxon>Imparidentia</taxon>
        <taxon>Neoheterodontei</taxon>
        <taxon>Myida</taxon>
        <taxon>Dreissenoidea</taxon>
        <taxon>Dreissenidae</taxon>
        <taxon>Dreissena</taxon>
    </lineage>
</organism>
<accession>A0A9D4CDZ7</accession>
<evidence type="ECO:0000313" key="3">
    <source>
        <dbReference type="EMBL" id="KAH3723424.1"/>
    </source>
</evidence>
<keyword evidence="1" id="KW-0862">Zinc</keyword>
<feature type="domain" description="C2H2-type" evidence="2">
    <location>
        <begin position="94"/>
        <end position="114"/>
    </location>
</feature>
<evidence type="ECO:0000256" key="1">
    <source>
        <dbReference type="PROSITE-ProRule" id="PRU00042"/>
    </source>
</evidence>
<keyword evidence="4" id="KW-1185">Reference proteome</keyword>
<protein>
    <recommendedName>
        <fullName evidence="2">C2H2-type domain-containing protein</fullName>
    </recommendedName>
</protein>
<name>A0A9D4CDZ7_DREPO</name>
<dbReference type="Proteomes" id="UP000828390">
    <property type="component" value="Unassembled WGS sequence"/>
</dbReference>
<dbReference type="SUPFAM" id="SSF57667">
    <property type="entry name" value="beta-beta-alpha zinc fingers"/>
    <property type="match status" value="1"/>
</dbReference>